<keyword evidence="1" id="KW-0805">Transcription regulation</keyword>
<gene>
    <name evidence="4" type="ORF">C0V70_06665</name>
</gene>
<dbReference type="InterPro" id="IPR036388">
    <property type="entry name" value="WH-like_DNA-bd_sf"/>
</dbReference>
<organism evidence="4 5">
    <name type="scientific">Bacteriovorax stolpii</name>
    <name type="common">Bdellovibrio stolpii</name>
    <dbReference type="NCBI Taxonomy" id="960"/>
    <lineage>
        <taxon>Bacteria</taxon>
        <taxon>Pseudomonadati</taxon>
        <taxon>Bdellovibrionota</taxon>
        <taxon>Bacteriovoracia</taxon>
        <taxon>Bacteriovoracales</taxon>
        <taxon>Bacteriovoracaceae</taxon>
        <taxon>Bacteriovorax</taxon>
    </lineage>
</organism>
<accession>A0A2K9NQL2</accession>
<dbReference type="Proteomes" id="UP000235584">
    <property type="component" value="Chromosome"/>
</dbReference>
<dbReference type="PANTHER" id="PTHR42756">
    <property type="entry name" value="TRANSCRIPTIONAL REGULATOR, MARR"/>
    <property type="match status" value="1"/>
</dbReference>
<evidence type="ECO:0000256" key="1">
    <source>
        <dbReference type="ARBA" id="ARBA00023015"/>
    </source>
</evidence>
<dbReference type="RefSeq" id="WP_102243090.1">
    <property type="nucleotide sequence ID" value="NZ_CP025704.1"/>
</dbReference>
<evidence type="ECO:0000256" key="2">
    <source>
        <dbReference type="ARBA" id="ARBA00023125"/>
    </source>
</evidence>
<dbReference type="GO" id="GO:0003677">
    <property type="term" value="F:DNA binding"/>
    <property type="evidence" value="ECO:0007669"/>
    <property type="project" value="UniProtKB-KW"/>
</dbReference>
<name>A0A2K9NQL2_BACTC</name>
<dbReference type="EMBL" id="CP025704">
    <property type="protein sequence ID" value="AUN97797.1"/>
    <property type="molecule type" value="Genomic_DNA"/>
</dbReference>
<keyword evidence="5" id="KW-1185">Reference proteome</keyword>
<dbReference type="SMART" id="SM00347">
    <property type="entry name" value="HTH_MARR"/>
    <property type="match status" value="1"/>
</dbReference>
<dbReference type="Pfam" id="PF01047">
    <property type="entry name" value="MarR"/>
    <property type="match status" value="1"/>
</dbReference>
<dbReference type="InterPro" id="IPR036390">
    <property type="entry name" value="WH_DNA-bd_sf"/>
</dbReference>
<dbReference type="KEGG" id="bsto:C0V70_06665"/>
<evidence type="ECO:0000256" key="3">
    <source>
        <dbReference type="ARBA" id="ARBA00023163"/>
    </source>
</evidence>
<keyword evidence="2" id="KW-0238">DNA-binding</keyword>
<evidence type="ECO:0000313" key="5">
    <source>
        <dbReference type="Proteomes" id="UP000235584"/>
    </source>
</evidence>
<protein>
    <submittedName>
        <fullName evidence="4">Uncharacterized protein</fullName>
    </submittedName>
</protein>
<dbReference type="AlphaFoldDB" id="A0A2K9NQL2"/>
<dbReference type="PRINTS" id="PR00598">
    <property type="entry name" value="HTHMARR"/>
</dbReference>
<dbReference type="InterPro" id="IPR000835">
    <property type="entry name" value="HTH_MarR-typ"/>
</dbReference>
<dbReference type="GO" id="GO:0003700">
    <property type="term" value="F:DNA-binding transcription factor activity"/>
    <property type="evidence" value="ECO:0007669"/>
    <property type="project" value="InterPro"/>
</dbReference>
<reference evidence="4 5" key="1">
    <citation type="submission" date="2018-01" db="EMBL/GenBank/DDBJ databases">
        <title>Complete genome sequence of Bacteriovorax stolpii DSM12778.</title>
        <authorList>
            <person name="Tang B."/>
            <person name="Chang J."/>
        </authorList>
    </citation>
    <scope>NUCLEOTIDE SEQUENCE [LARGE SCALE GENOMIC DNA]</scope>
    <source>
        <strain evidence="4 5">DSM 12778</strain>
    </source>
</reference>
<sequence length="169" mass="19372">MGKKVTKTKKIENKLFTAQSFETTVHPGLKTFFGYSLYKSAVLYKALMEKRNHLFYNLGTPECAVLYVLSTGVVTNQLTLGQDLGIDKATIVKIIDKLEKLTFVKREVDPNDRRSKFVSLTPKGKSILDKVRKVRTELEDEVLSHFPKEDEKELRRLIPMLLEVVVNLK</sequence>
<dbReference type="PROSITE" id="PS50995">
    <property type="entry name" value="HTH_MARR_2"/>
    <property type="match status" value="1"/>
</dbReference>
<keyword evidence="3" id="KW-0804">Transcription</keyword>
<evidence type="ECO:0000313" key="4">
    <source>
        <dbReference type="EMBL" id="AUN97797.1"/>
    </source>
</evidence>
<dbReference type="Gene3D" id="1.10.10.10">
    <property type="entry name" value="Winged helix-like DNA-binding domain superfamily/Winged helix DNA-binding domain"/>
    <property type="match status" value="1"/>
</dbReference>
<proteinExistence type="predicted"/>
<dbReference type="SUPFAM" id="SSF46785">
    <property type="entry name" value="Winged helix' DNA-binding domain"/>
    <property type="match status" value="1"/>
</dbReference>
<dbReference type="PANTHER" id="PTHR42756:SF1">
    <property type="entry name" value="TRANSCRIPTIONAL REPRESSOR OF EMRAB OPERON"/>
    <property type="match status" value="1"/>
</dbReference>